<proteinExistence type="predicted"/>
<keyword evidence="1" id="KW-1185">Reference proteome</keyword>
<dbReference type="Proteomes" id="UP000887540">
    <property type="component" value="Unplaced"/>
</dbReference>
<evidence type="ECO:0000313" key="1">
    <source>
        <dbReference type="Proteomes" id="UP000887540"/>
    </source>
</evidence>
<reference evidence="2" key="1">
    <citation type="submission" date="2022-11" db="UniProtKB">
        <authorList>
            <consortium name="WormBaseParasite"/>
        </authorList>
    </citation>
    <scope>IDENTIFICATION</scope>
</reference>
<dbReference type="PANTHER" id="PTHR47331:SF1">
    <property type="entry name" value="GAG-LIKE PROTEIN"/>
    <property type="match status" value="1"/>
</dbReference>
<dbReference type="AlphaFoldDB" id="A0A914EL06"/>
<dbReference type="InterPro" id="IPR043502">
    <property type="entry name" value="DNA/RNA_pol_sf"/>
</dbReference>
<dbReference type="PANTHER" id="PTHR47331">
    <property type="entry name" value="PHD-TYPE DOMAIN-CONTAINING PROTEIN"/>
    <property type="match status" value="1"/>
</dbReference>
<name>A0A914EL06_9BILA</name>
<accession>A0A914EL06</accession>
<dbReference type="WBParaSite" id="ACRNAN_scaffold8934.g20118.t1">
    <property type="protein sequence ID" value="ACRNAN_scaffold8934.g20118.t1"/>
    <property type="gene ID" value="ACRNAN_scaffold8934.g20118"/>
</dbReference>
<evidence type="ECO:0000313" key="2">
    <source>
        <dbReference type="WBParaSite" id="ACRNAN_scaffold8934.g20118.t1"/>
    </source>
</evidence>
<organism evidence="1 2">
    <name type="scientific">Acrobeloides nanus</name>
    <dbReference type="NCBI Taxonomy" id="290746"/>
    <lineage>
        <taxon>Eukaryota</taxon>
        <taxon>Metazoa</taxon>
        <taxon>Ecdysozoa</taxon>
        <taxon>Nematoda</taxon>
        <taxon>Chromadorea</taxon>
        <taxon>Rhabditida</taxon>
        <taxon>Tylenchina</taxon>
        <taxon>Cephalobomorpha</taxon>
        <taxon>Cephaloboidea</taxon>
        <taxon>Cephalobidae</taxon>
        <taxon>Acrobeloides</taxon>
    </lineage>
</organism>
<sequence>MDIFLDILKYELPEVLPNGYKKLKTQLGDIICGPGFLEQLTEQNEVNAALVSAFHPQYGATKEKFKTEEAITNFMSLETLGISENDAKEEDDVEAMKQFKSTIEFNEEEKRYYVSWPYNTKNPNIANNFWLSYKRLESTWHRLKKQNRIKEYHEIIEDQLARGIVEEVPFDDINEVIMGKEGELNNYLPHRDVIKEDHNTTKTRIVFDGSAHGRNCDSFNDSLYIGPNYLKDLVGILLRLRLPKHLLLGDLEKAFLMIGLKEKDRNMVRFLWLKDPNLPPTLDNIRVFRFLRLPFGISSSPFLLMASIEHHMEQYVDLPESEVAA</sequence>
<protein>
    <submittedName>
        <fullName evidence="2">Reverse transcriptase domain-containing protein</fullName>
    </submittedName>
</protein>
<dbReference type="SUPFAM" id="SSF56672">
    <property type="entry name" value="DNA/RNA polymerases"/>
    <property type="match status" value="1"/>
</dbReference>